<sequence length="52" mass="5826">FQGKHCRLLQDFVHVLVQAPPTPSQHLQTTPSVAKIFEYPATTSHTSNNKHS</sequence>
<gene>
    <name evidence="1" type="ORF">KK1_045525</name>
</gene>
<dbReference type="Proteomes" id="UP000075243">
    <property type="component" value="Unassembled WGS sequence"/>
</dbReference>
<accession>A0A151QTQ2</accession>
<organism evidence="1 2">
    <name type="scientific">Cajanus cajan</name>
    <name type="common">Pigeon pea</name>
    <name type="synonym">Cajanus indicus</name>
    <dbReference type="NCBI Taxonomy" id="3821"/>
    <lineage>
        <taxon>Eukaryota</taxon>
        <taxon>Viridiplantae</taxon>
        <taxon>Streptophyta</taxon>
        <taxon>Embryophyta</taxon>
        <taxon>Tracheophyta</taxon>
        <taxon>Spermatophyta</taxon>
        <taxon>Magnoliopsida</taxon>
        <taxon>eudicotyledons</taxon>
        <taxon>Gunneridae</taxon>
        <taxon>Pentapetalae</taxon>
        <taxon>rosids</taxon>
        <taxon>fabids</taxon>
        <taxon>Fabales</taxon>
        <taxon>Fabaceae</taxon>
        <taxon>Papilionoideae</taxon>
        <taxon>50 kb inversion clade</taxon>
        <taxon>NPAAA clade</taxon>
        <taxon>indigoferoid/millettioid clade</taxon>
        <taxon>Phaseoleae</taxon>
        <taxon>Cajanus</taxon>
    </lineage>
</organism>
<dbReference type="Gramene" id="C.cajan_42617.t">
    <property type="protein sequence ID" value="C.cajan_42617.t.cds1"/>
    <property type="gene ID" value="C.cajan_42617"/>
</dbReference>
<dbReference type="AlphaFoldDB" id="A0A151QTQ2"/>
<name>A0A151QTQ2_CAJCA</name>
<feature type="non-terminal residue" evidence="1">
    <location>
        <position position="1"/>
    </location>
</feature>
<protein>
    <submittedName>
        <fullName evidence="1">Uncharacterized protein</fullName>
    </submittedName>
</protein>
<evidence type="ECO:0000313" key="1">
    <source>
        <dbReference type="EMBL" id="KYP33616.1"/>
    </source>
</evidence>
<reference evidence="1" key="1">
    <citation type="journal article" date="2012" name="Nat. Biotechnol.">
        <title>Draft genome sequence of pigeonpea (Cajanus cajan), an orphan legume crop of resource-poor farmers.</title>
        <authorList>
            <person name="Varshney R.K."/>
            <person name="Chen W."/>
            <person name="Li Y."/>
            <person name="Bharti A.K."/>
            <person name="Saxena R.K."/>
            <person name="Schlueter J.A."/>
            <person name="Donoghue M.T."/>
            <person name="Azam S."/>
            <person name="Fan G."/>
            <person name="Whaley A.M."/>
            <person name="Farmer A.D."/>
            <person name="Sheridan J."/>
            <person name="Iwata A."/>
            <person name="Tuteja R."/>
            <person name="Penmetsa R.V."/>
            <person name="Wu W."/>
            <person name="Upadhyaya H.D."/>
            <person name="Yang S.P."/>
            <person name="Shah T."/>
            <person name="Saxena K.B."/>
            <person name="Michael T."/>
            <person name="McCombie W.R."/>
            <person name="Yang B."/>
            <person name="Zhang G."/>
            <person name="Yang H."/>
            <person name="Wang J."/>
            <person name="Spillane C."/>
            <person name="Cook D.R."/>
            <person name="May G.D."/>
            <person name="Xu X."/>
            <person name="Jackson S.A."/>
        </authorList>
    </citation>
    <scope>NUCLEOTIDE SEQUENCE [LARGE SCALE GENOMIC DNA]</scope>
</reference>
<proteinExistence type="predicted"/>
<keyword evidence="2" id="KW-1185">Reference proteome</keyword>
<dbReference type="EMBL" id="KQ484833">
    <property type="protein sequence ID" value="KYP33616.1"/>
    <property type="molecule type" value="Genomic_DNA"/>
</dbReference>
<evidence type="ECO:0000313" key="2">
    <source>
        <dbReference type="Proteomes" id="UP000075243"/>
    </source>
</evidence>